<dbReference type="InterPro" id="IPR052929">
    <property type="entry name" value="RNase_H-like_EbsB-rel"/>
</dbReference>
<dbReference type="CDD" id="cd06222">
    <property type="entry name" value="RNase_H_like"/>
    <property type="match status" value="1"/>
</dbReference>
<protein>
    <recommendedName>
        <fullName evidence="1">RNase H type-1 domain-containing protein</fullName>
    </recommendedName>
</protein>
<reference evidence="2 3" key="1">
    <citation type="journal article" date="2019" name="Genome Biol. Evol.">
        <title>Insights into the evolution of the New World diploid cottons (Gossypium, subgenus Houzingenia) based on genome sequencing.</title>
        <authorList>
            <person name="Grover C.E."/>
            <person name="Arick M.A. 2nd"/>
            <person name="Thrash A."/>
            <person name="Conover J.L."/>
            <person name="Sanders W.S."/>
            <person name="Peterson D.G."/>
            <person name="Frelichowski J.E."/>
            <person name="Scheffler J.A."/>
            <person name="Scheffler B.E."/>
            <person name="Wendel J.F."/>
        </authorList>
    </citation>
    <scope>NUCLEOTIDE SEQUENCE [LARGE SCALE GENOMIC DNA]</scope>
    <source>
        <strain evidence="2">0</strain>
        <tissue evidence="2">Leaf</tissue>
    </source>
</reference>
<dbReference type="EMBL" id="JABFAD010008621">
    <property type="protein sequence ID" value="MBA0817420.1"/>
    <property type="molecule type" value="Genomic_DNA"/>
</dbReference>
<gene>
    <name evidence="2" type="ORF">Gohar_021929</name>
</gene>
<evidence type="ECO:0000313" key="2">
    <source>
        <dbReference type="EMBL" id="MBA0817420.1"/>
    </source>
</evidence>
<organism evidence="2 3">
    <name type="scientific">Gossypium harknessii</name>
    <dbReference type="NCBI Taxonomy" id="34285"/>
    <lineage>
        <taxon>Eukaryota</taxon>
        <taxon>Viridiplantae</taxon>
        <taxon>Streptophyta</taxon>
        <taxon>Embryophyta</taxon>
        <taxon>Tracheophyta</taxon>
        <taxon>Spermatophyta</taxon>
        <taxon>Magnoliopsida</taxon>
        <taxon>eudicotyledons</taxon>
        <taxon>Gunneridae</taxon>
        <taxon>Pentapetalae</taxon>
        <taxon>rosids</taxon>
        <taxon>malvids</taxon>
        <taxon>Malvales</taxon>
        <taxon>Malvaceae</taxon>
        <taxon>Malvoideae</taxon>
        <taxon>Gossypium</taxon>
    </lineage>
</organism>
<proteinExistence type="predicted"/>
<sequence>MASCIYLVENVRDPTMVEAWACLQAVTFAEDLGFREVCMEGDALTVIRKLKAANNDKSTIRKLINEIKKNRISSFRRLTFRYIPRRANEAIDVLGTKGREYDAPIYWIKEGSGKSESENGSDVGCLPMNSENIKMLGNKKWEIAKNWVEFQLKLDLALMYERE</sequence>
<dbReference type="AlphaFoldDB" id="A0A7J9I5P1"/>
<dbReference type="PANTHER" id="PTHR47074">
    <property type="entry name" value="BNAC02G40300D PROTEIN"/>
    <property type="match status" value="1"/>
</dbReference>
<dbReference type="GO" id="GO:0003676">
    <property type="term" value="F:nucleic acid binding"/>
    <property type="evidence" value="ECO:0007669"/>
    <property type="project" value="InterPro"/>
</dbReference>
<dbReference type="InterPro" id="IPR044730">
    <property type="entry name" value="RNase_H-like_dom_plant"/>
</dbReference>
<dbReference type="Proteomes" id="UP000593560">
    <property type="component" value="Unassembled WGS sequence"/>
</dbReference>
<dbReference type="InterPro" id="IPR036397">
    <property type="entry name" value="RNaseH_sf"/>
</dbReference>
<dbReference type="PANTHER" id="PTHR47074:SF61">
    <property type="entry name" value="RNASE H TYPE-1 DOMAIN-CONTAINING PROTEIN"/>
    <property type="match status" value="1"/>
</dbReference>
<dbReference type="InterPro" id="IPR002156">
    <property type="entry name" value="RNaseH_domain"/>
</dbReference>
<dbReference type="GO" id="GO:0004523">
    <property type="term" value="F:RNA-DNA hybrid ribonuclease activity"/>
    <property type="evidence" value="ECO:0007669"/>
    <property type="project" value="InterPro"/>
</dbReference>
<keyword evidence="3" id="KW-1185">Reference proteome</keyword>
<evidence type="ECO:0000259" key="1">
    <source>
        <dbReference type="Pfam" id="PF13456"/>
    </source>
</evidence>
<evidence type="ECO:0000313" key="3">
    <source>
        <dbReference type="Proteomes" id="UP000593560"/>
    </source>
</evidence>
<dbReference type="Gene3D" id="3.30.420.10">
    <property type="entry name" value="Ribonuclease H-like superfamily/Ribonuclease H"/>
    <property type="match status" value="1"/>
</dbReference>
<name>A0A7J9I5P1_9ROSI</name>
<comment type="caution">
    <text evidence="2">The sequence shown here is derived from an EMBL/GenBank/DDBJ whole genome shotgun (WGS) entry which is preliminary data.</text>
</comment>
<accession>A0A7J9I5P1</accession>
<feature type="domain" description="RNase H type-1" evidence="1">
    <location>
        <begin position="8"/>
        <end position="94"/>
    </location>
</feature>
<dbReference type="OrthoDB" id="10365965at2759"/>
<dbReference type="Pfam" id="PF13456">
    <property type="entry name" value="RVT_3"/>
    <property type="match status" value="1"/>
</dbReference>